<organism evidence="1 2">
    <name type="scientific">Flexistipes sinusarabici</name>
    <dbReference type="NCBI Taxonomy" id="2352"/>
    <lineage>
        <taxon>Bacteria</taxon>
        <taxon>Pseudomonadati</taxon>
        <taxon>Deferribacterota</taxon>
        <taxon>Deferribacteres</taxon>
        <taxon>Deferribacterales</taxon>
        <taxon>Flexistipitaceae</taxon>
        <taxon>Flexistipes</taxon>
    </lineage>
</organism>
<reference evidence="1 2" key="1">
    <citation type="submission" date="2019-08" db="EMBL/GenBank/DDBJ databases">
        <title>Genomic characterization of a novel candidate phylum (ARYD3) from a high temperature, high salinity tertiary oil reservoir in north central Oklahoma, USA.</title>
        <authorList>
            <person name="Youssef N.H."/>
            <person name="Yadav A."/>
            <person name="Elshahed M.S."/>
        </authorList>
    </citation>
    <scope>NUCLEOTIDE SEQUENCE [LARGE SCALE GENOMIC DNA]</scope>
    <source>
        <strain evidence="1">ARYD1</strain>
    </source>
</reference>
<dbReference type="Proteomes" id="UP000323337">
    <property type="component" value="Unassembled WGS sequence"/>
</dbReference>
<dbReference type="EMBL" id="VSIV01000315">
    <property type="protein sequence ID" value="TYB32586.1"/>
    <property type="molecule type" value="Genomic_DNA"/>
</dbReference>
<gene>
    <name evidence="1" type="ORF">FXF49_10755</name>
</gene>
<evidence type="ECO:0000313" key="1">
    <source>
        <dbReference type="EMBL" id="TYB32586.1"/>
    </source>
</evidence>
<sequence>DSCLLRLRGFEKAGVKDPIPYDKANSSVED</sequence>
<evidence type="ECO:0000313" key="2">
    <source>
        <dbReference type="Proteomes" id="UP000323337"/>
    </source>
</evidence>
<accession>A0A5D0MHY3</accession>
<protein>
    <submittedName>
        <fullName evidence="1">7-cyano-7-deazaguanine synthase</fullName>
    </submittedName>
</protein>
<proteinExistence type="predicted"/>
<comment type="caution">
    <text evidence="1">The sequence shown here is derived from an EMBL/GenBank/DDBJ whole genome shotgun (WGS) entry which is preliminary data.</text>
</comment>
<dbReference type="AlphaFoldDB" id="A0A5D0MHY3"/>
<feature type="non-terminal residue" evidence="1">
    <location>
        <position position="1"/>
    </location>
</feature>
<name>A0A5D0MHY3_FLESI</name>